<keyword evidence="2" id="KW-1185">Reference proteome</keyword>
<evidence type="ECO:0000313" key="1">
    <source>
        <dbReference type="EMBL" id="EHQ28453.1"/>
    </source>
</evidence>
<sequence>MQFKDDINPYKKIFGDIYRAIFQELANKILWDLNPESRRSAKKFLKLKDSQKGKKAVMMFNGPSLLKTNFSLLGDVFTMGLNKINLITEELGFSPSIIIAFDILLNRQNADFLKNSEKFLKIINYHSLKDLNKTAEDLIYLYYFDDNSFNYNPARVLSNQGSTPFIAFQIAYFMGFQEIAIIGADHNFPDIKPLAIVKNEEEDKFHFHKDYHKKGESNQYPDKIKLDMIFRDVGLAFEEKGRKIYNATEGGKLEIFERISLEEFLRKP</sequence>
<name>H1Y0I6_9SPHI</name>
<gene>
    <name evidence="1" type="ORF">Mucpa_4363</name>
</gene>
<reference evidence="1" key="1">
    <citation type="submission" date="2011-09" db="EMBL/GenBank/DDBJ databases">
        <title>The permanent draft genome of Mucilaginibacter paludis DSM 18603.</title>
        <authorList>
            <consortium name="US DOE Joint Genome Institute (JGI-PGF)"/>
            <person name="Lucas S."/>
            <person name="Han J."/>
            <person name="Lapidus A."/>
            <person name="Bruce D."/>
            <person name="Goodwin L."/>
            <person name="Pitluck S."/>
            <person name="Peters L."/>
            <person name="Kyrpides N."/>
            <person name="Mavromatis K."/>
            <person name="Ivanova N."/>
            <person name="Mikhailova N."/>
            <person name="Held B."/>
            <person name="Detter J.C."/>
            <person name="Tapia R."/>
            <person name="Han C."/>
            <person name="Land M."/>
            <person name="Hauser L."/>
            <person name="Markowitz V."/>
            <person name="Cheng J.-F."/>
            <person name="Hugenholtz P."/>
            <person name="Woyke T."/>
            <person name="Wu D."/>
            <person name="Tindall B."/>
            <person name="Brambilla E."/>
            <person name="Klenk H.-P."/>
            <person name="Eisen J.A."/>
        </authorList>
    </citation>
    <scope>NUCLEOTIDE SEQUENCE [LARGE SCALE GENOMIC DNA]</scope>
    <source>
        <strain evidence="1">DSM 18603</strain>
    </source>
</reference>
<dbReference type="Proteomes" id="UP000002774">
    <property type="component" value="Chromosome"/>
</dbReference>
<dbReference type="EMBL" id="CM001403">
    <property type="protein sequence ID" value="EHQ28453.1"/>
    <property type="molecule type" value="Genomic_DNA"/>
</dbReference>
<dbReference type="eggNOG" id="COG2604">
    <property type="taxonomic scope" value="Bacteria"/>
</dbReference>
<dbReference type="AlphaFoldDB" id="H1Y0I6"/>
<proteinExistence type="predicted"/>
<evidence type="ECO:0008006" key="3">
    <source>
        <dbReference type="Google" id="ProtNLM"/>
    </source>
</evidence>
<dbReference type="OrthoDB" id="344900at2"/>
<dbReference type="RefSeq" id="WP_008509279.1">
    <property type="nucleotide sequence ID" value="NZ_CM001403.1"/>
</dbReference>
<evidence type="ECO:0000313" key="2">
    <source>
        <dbReference type="Proteomes" id="UP000002774"/>
    </source>
</evidence>
<dbReference type="STRING" id="714943.Mucpa_4363"/>
<accession>H1Y0I6</accession>
<organism evidence="1 2">
    <name type="scientific">Mucilaginibacter paludis DSM 18603</name>
    <dbReference type="NCBI Taxonomy" id="714943"/>
    <lineage>
        <taxon>Bacteria</taxon>
        <taxon>Pseudomonadati</taxon>
        <taxon>Bacteroidota</taxon>
        <taxon>Sphingobacteriia</taxon>
        <taxon>Sphingobacteriales</taxon>
        <taxon>Sphingobacteriaceae</taxon>
        <taxon>Mucilaginibacter</taxon>
    </lineage>
</organism>
<protein>
    <recommendedName>
        <fullName evidence="3">DUF115 domain-containing protein</fullName>
    </recommendedName>
</protein>
<dbReference type="Gene3D" id="3.90.1480.10">
    <property type="entry name" value="Alpha-2,3-sialyltransferase"/>
    <property type="match status" value="1"/>
</dbReference>
<dbReference type="HOGENOM" id="CLU_073855_1_0_10"/>